<evidence type="ECO:0000313" key="15">
    <source>
        <dbReference type="Proteomes" id="UP001291623"/>
    </source>
</evidence>
<protein>
    <recommendedName>
        <fullName evidence="13">O-fucosyltransferase family protein</fullName>
    </recommendedName>
</protein>
<evidence type="ECO:0000256" key="10">
    <source>
        <dbReference type="ARBA" id="ARBA00023180"/>
    </source>
</evidence>
<dbReference type="PANTHER" id="PTHR31741">
    <property type="entry name" value="OS02G0726500 PROTEIN-RELATED"/>
    <property type="match status" value="1"/>
</dbReference>
<comment type="pathway">
    <text evidence="2">Glycan metabolism.</text>
</comment>
<keyword evidence="12" id="KW-0119">Carbohydrate metabolism</keyword>
<evidence type="ECO:0000256" key="8">
    <source>
        <dbReference type="ARBA" id="ARBA00022989"/>
    </source>
</evidence>
<gene>
    <name evidence="14" type="ORF">RND71_016530</name>
</gene>
<evidence type="ECO:0000256" key="6">
    <source>
        <dbReference type="ARBA" id="ARBA00022692"/>
    </source>
</evidence>
<keyword evidence="15" id="KW-1185">Reference proteome</keyword>
<dbReference type="InterPro" id="IPR019378">
    <property type="entry name" value="GDP-Fuc_O-FucTrfase"/>
</dbReference>
<keyword evidence="9" id="KW-0472">Membrane</keyword>
<evidence type="ECO:0000256" key="2">
    <source>
        <dbReference type="ARBA" id="ARBA00004881"/>
    </source>
</evidence>
<dbReference type="AlphaFoldDB" id="A0AAE1S8P9"/>
<name>A0AAE1S8P9_9SOLA</name>
<comment type="subcellular location">
    <subcellularLocation>
        <location evidence="1">Membrane</location>
        <topology evidence="1">Single-pass type II membrane protein</topology>
    </subcellularLocation>
</comment>
<evidence type="ECO:0000256" key="5">
    <source>
        <dbReference type="ARBA" id="ARBA00022679"/>
    </source>
</evidence>
<dbReference type="GO" id="GO:0016020">
    <property type="term" value="C:membrane"/>
    <property type="evidence" value="ECO:0007669"/>
    <property type="project" value="UniProtKB-SubCell"/>
</dbReference>
<keyword evidence="10" id="KW-0325">Glycoprotein</keyword>
<evidence type="ECO:0000313" key="14">
    <source>
        <dbReference type="EMBL" id="KAK4365172.1"/>
    </source>
</evidence>
<comment type="similarity">
    <text evidence="3">Belongs to the glycosyltransferase GT106 family.</text>
</comment>
<dbReference type="GO" id="GO:0006004">
    <property type="term" value="P:fucose metabolic process"/>
    <property type="evidence" value="ECO:0007669"/>
    <property type="project" value="UniProtKB-KW"/>
</dbReference>
<keyword evidence="8" id="KW-1133">Transmembrane helix</keyword>
<evidence type="ECO:0000256" key="3">
    <source>
        <dbReference type="ARBA" id="ARBA00007737"/>
    </source>
</evidence>
<accession>A0AAE1S8P9</accession>
<keyword evidence="6" id="KW-0812">Transmembrane</keyword>
<dbReference type="EMBL" id="JAVYJV010000008">
    <property type="protein sequence ID" value="KAK4365172.1"/>
    <property type="molecule type" value="Genomic_DNA"/>
</dbReference>
<evidence type="ECO:0000256" key="12">
    <source>
        <dbReference type="ARBA" id="ARBA00023277"/>
    </source>
</evidence>
<comment type="caution">
    <text evidence="14">The sequence shown here is derived from an EMBL/GenBank/DDBJ whole genome shotgun (WGS) entry which is preliminary data.</text>
</comment>
<evidence type="ECO:0000256" key="13">
    <source>
        <dbReference type="ARBA" id="ARBA00030350"/>
    </source>
</evidence>
<dbReference type="Proteomes" id="UP001291623">
    <property type="component" value="Unassembled WGS sequence"/>
</dbReference>
<evidence type="ECO:0000256" key="4">
    <source>
        <dbReference type="ARBA" id="ARBA00022676"/>
    </source>
</evidence>
<evidence type="ECO:0000256" key="7">
    <source>
        <dbReference type="ARBA" id="ARBA00022968"/>
    </source>
</evidence>
<reference evidence="14" key="1">
    <citation type="submission" date="2023-12" db="EMBL/GenBank/DDBJ databases">
        <title>Genome assembly of Anisodus tanguticus.</title>
        <authorList>
            <person name="Wang Y.-J."/>
        </authorList>
    </citation>
    <scope>NUCLEOTIDE SEQUENCE</scope>
    <source>
        <strain evidence="14">KB-2021</strain>
        <tissue evidence="14">Leaf</tissue>
    </source>
</reference>
<dbReference type="PANTHER" id="PTHR31741:SF72">
    <property type="entry name" value="O-FUCOSYLTRANSFERASE FAMILY PROTEIN"/>
    <property type="match status" value="1"/>
</dbReference>
<evidence type="ECO:0000256" key="11">
    <source>
        <dbReference type="ARBA" id="ARBA00023253"/>
    </source>
</evidence>
<dbReference type="GO" id="GO:0016757">
    <property type="term" value="F:glycosyltransferase activity"/>
    <property type="evidence" value="ECO:0007669"/>
    <property type="project" value="UniProtKB-KW"/>
</dbReference>
<proteinExistence type="inferred from homology"/>
<evidence type="ECO:0000256" key="1">
    <source>
        <dbReference type="ARBA" id="ARBA00004606"/>
    </source>
</evidence>
<dbReference type="GO" id="GO:0005737">
    <property type="term" value="C:cytoplasm"/>
    <property type="evidence" value="ECO:0007669"/>
    <property type="project" value="TreeGrafter"/>
</dbReference>
<organism evidence="14 15">
    <name type="scientific">Anisodus tanguticus</name>
    <dbReference type="NCBI Taxonomy" id="243964"/>
    <lineage>
        <taxon>Eukaryota</taxon>
        <taxon>Viridiplantae</taxon>
        <taxon>Streptophyta</taxon>
        <taxon>Embryophyta</taxon>
        <taxon>Tracheophyta</taxon>
        <taxon>Spermatophyta</taxon>
        <taxon>Magnoliopsida</taxon>
        <taxon>eudicotyledons</taxon>
        <taxon>Gunneridae</taxon>
        <taxon>Pentapetalae</taxon>
        <taxon>asterids</taxon>
        <taxon>lamiids</taxon>
        <taxon>Solanales</taxon>
        <taxon>Solanaceae</taxon>
        <taxon>Solanoideae</taxon>
        <taxon>Hyoscyameae</taxon>
        <taxon>Anisodus</taxon>
    </lineage>
</organism>
<keyword evidence="5" id="KW-0808">Transferase</keyword>
<keyword evidence="7" id="KW-0735">Signal-anchor</keyword>
<dbReference type="Pfam" id="PF10250">
    <property type="entry name" value="O-FucT"/>
    <property type="match status" value="1"/>
</dbReference>
<sequence length="206" mass="23172">MLTLSSAVTCIKVKLKSLQCELGNPKENTLALSFSEGLPETAAIPTKVEVRENTTWWKVKDIDPVEQRTKGYCPLTPREVGLFLSALGLPSNTPIYIAAGEIYGGDSHMSDLLLRYPLLMNKEKLASIEELEPFVNHASQLAALDYIVSVELRTPEIWQGQRTLVWLFDKVDQGTMKDGKNLSNRIIEIHRRRCPGNVVVRFLYEA</sequence>
<evidence type="ECO:0000256" key="9">
    <source>
        <dbReference type="ARBA" id="ARBA00023136"/>
    </source>
</evidence>
<keyword evidence="11" id="KW-0294">Fucose metabolism</keyword>
<keyword evidence="4" id="KW-0328">Glycosyltransferase</keyword>